<sequence length="85" mass="9361">MSFSQYSAMITVCVCFNSRVQLTVPSFTAWLRSRYSKALFIVLRWPAQEKDKGVCQGCHHVKKWAGWAVLPGNSAASAPCAGPLL</sequence>
<organism evidence="1">
    <name type="scientific">Ailuropoda melanoleuca</name>
    <name type="common">Giant panda</name>
    <dbReference type="NCBI Taxonomy" id="9646"/>
    <lineage>
        <taxon>Eukaryota</taxon>
        <taxon>Metazoa</taxon>
        <taxon>Chordata</taxon>
        <taxon>Craniata</taxon>
        <taxon>Vertebrata</taxon>
        <taxon>Euteleostomi</taxon>
        <taxon>Mammalia</taxon>
        <taxon>Eutheria</taxon>
        <taxon>Laurasiatheria</taxon>
        <taxon>Carnivora</taxon>
        <taxon>Caniformia</taxon>
        <taxon>Ursidae</taxon>
        <taxon>Ailuropoda</taxon>
    </lineage>
</organism>
<gene>
    <name evidence="1" type="ORF">PANDA_009564</name>
</gene>
<name>D2HFB2_AILME</name>
<dbReference type="EMBL" id="GL192781">
    <property type="protein sequence ID" value="EFB19318.1"/>
    <property type="molecule type" value="Genomic_DNA"/>
</dbReference>
<reference evidence="1" key="1">
    <citation type="journal article" date="2010" name="Nature">
        <title>The sequence and de novo assembly of the giant panda genome.</title>
        <authorList>
            <person name="Li R."/>
            <person name="Fan W."/>
            <person name="Tian G."/>
            <person name="Zhu H."/>
            <person name="He L."/>
            <person name="Cai J."/>
            <person name="Huang Q."/>
            <person name="Cai Q."/>
            <person name="Li B."/>
            <person name="Bai Y."/>
            <person name="Zhang Z."/>
            <person name="Zhang Y."/>
            <person name="Wang W."/>
            <person name="Li J."/>
            <person name="Wei F."/>
            <person name="Li H."/>
            <person name="Jian M."/>
            <person name="Li J."/>
            <person name="Zhang Z."/>
            <person name="Nielsen R."/>
            <person name="Li D."/>
            <person name="Gu W."/>
            <person name="Yang Z."/>
            <person name="Xuan Z."/>
            <person name="Ryder O.A."/>
            <person name="Leung F.C."/>
            <person name="Zhou Y."/>
            <person name="Cao J."/>
            <person name="Sun X."/>
            <person name="Fu Y."/>
            <person name="Fang X."/>
            <person name="Guo X."/>
            <person name="Wang B."/>
            <person name="Hou R."/>
            <person name="Shen F."/>
            <person name="Mu B."/>
            <person name="Ni P."/>
            <person name="Lin R."/>
            <person name="Qian W."/>
            <person name="Wang G."/>
            <person name="Yu C."/>
            <person name="Nie W."/>
            <person name="Wang J."/>
            <person name="Wu Z."/>
            <person name="Liang H."/>
            <person name="Min J."/>
            <person name="Wu Q."/>
            <person name="Cheng S."/>
            <person name="Ruan J."/>
            <person name="Wang M."/>
            <person name="Shi Z."/>
            <person name="Wen M."/>
            <person name="Liu B."/>
            <person name="Ren X."/>
            <person name="Zheng H."/>
            <person name="Dong D."/>
            <person name="Cook K."/>
            <person name="Shan G."/>
            <person name="Zhang H."/>
            <person name="Kosiol C."/>
            <person name="Xie X."/>
            <person name="Lu Z."/>
            <person name="Zheng H."/>
            <person name="Li Y."/>
            <person name="Steiner C.C."/>
            <person name="Lam T.T."/>
            <person name="Lin S."/>
            <person name="Zhang Q."/>
            <person name="Li G."/>
            <person name="Tian J."/>
            <person name="Gong T."/>
            <person name="Liu H."/>
            <person name="Zhang D."/>
            <person name="Fang L."/>
            <person name="Ye C."/>
            <person name="Zhang J."/>
            <person name="Hu W."/>
            <person name="Xu A."/>
            <person name="Ren Y."/>
            <person name="Zhang G."/>
            <person name="Bruford M.W."/>
            <person name="Li Q."/>
            <person name="Ma L."/>
            <person name="Guo Y."/>
            <person name="An N."/>
            <person name="Hu Y."/>
            <person name="Zheng Y."/>
            <person name="Shi Y."/>
            <person name="Li Z."/>
            <person name="Liu Q."/>
            <person name="Chen Y."/>
            <person name="Zhao J."/>
            <person name="Qu N."/>
            <person name="Zhao S."/>
            <person name="Tian F."/>
            <person name="Wang X."/>
            <person name="Wang H."/>
            <person name="Xu L."/>
            <person name="Liu X."/>
            <person name="Vinar T."/>
            <person name="Wang Y."/>
            <person name="Lam T.W."/>
            <person name="Yiu S.M."/>
            <person name="Liu S."/>
            <person name="Zhang H."/>
            <person name="Li D."/>
            <person name="Huang Y."/>
            <person name="Wang X."/>
            <person name="Yang G."/>
            <person name="Jiang Z."/>
            <person name="Wang J."/>
            <person name="Qin N."/>
            <person name="Li L."/>
            <person name="Li J."/>
            <person name="Bolund L."/>
            <person name="Kristiansen K."/>
            <person name="Wong G.K."/>
            <person name="Olson M."/>
            <person name="Zhang X."/>
            <person name="Li S."/>
            <person name="Yang H."/>
            <person name="Wang J."/>
            <person name="Wang J."/>
        </authorList>
    </citation>
    <scope>NUCLEOTIDE SEQUENCE [LARGE SCALE GENOMIC DNA]</scope>
</reference>
<accession>D2HFB2</accession>
<dbReference type="InParanoid" id="D2HFB2"/>
<dbReference type="AlphaFoldDB" id="D2HFB2"/>
<protein>
    <submittedName>
        <fullName evidence="1">Uncharacterized protein</fullName>
    </submittedName>
</protein>
<proteinExistence type="predicted"/>
<evidence type="ECO:0000313" key="1">
    <source>
        <dbReference type="EMBL" id="EFB19318.1"/>
    </source>
</evidence>
<feature type="non-terminal residue" evidence="1">
    <location>
        <position position="85"/>
    </location>
</feature>